<evidence type="ECO:0000256" key="16">
    <source>
        <dbReference type="ARBA" id="ARBA00051722"/>
    </source>
</evidence>
<comment type="similarity">
    <text evidence="2">Belongs to the MPI phosphatase family.</text>
</comment>
<dbReference type="InterPro" id="IPR011545">
    <property type="entry name" value="DEAD/DEAH_box_helicase_dom"/>
</dbReference>
<comment type="catalytic activity">
    <reaction evidence="14">
        <text>Couples ATP hydrolysis with the unwinding of duplex DNA by translocating in the 3'-5' direction.</text>
        <dbReference type="EC" id="5.6.2.4"/>
    </reaction>
</comment>
<evidence type="ECO:0000259" key="20">
    <source>
        <dbReference type="PROSITE" id="PS51192"/>
    </source>
</evidence>
<feature type="compositionally biased region" description="Polar residues" evidence="18">
    <location>
        <begin position="462"/>
        <end position="478"/>
    </location>
</feature>
<sequence length="1177" mass="129835">MPTENLVNYSVLPGTGLENDSTIYHFVDAQSEHSVLTTSSHYRHLVDILVELGYEDWKEGQLPAITAVCDGKDVFCALPPGSGKSAIYQIAGLYKSMQGGGITFVITPLISLMKDQVNYLLNKGIYAVPLYHSQDHAIYQQCVNELKSSLLPPSFVFITAERLAQSRWTELMDELHQNGRIGLFVIDEAQVTLEWGSGYRPEYLHLRKLKQRFPSISVLALSGSISPGSLQDYIKFMGIHGCHLISKHPDQSNIFYEISPMEGKNVQDEIIKFVHQNPETSGIIYCRTPYHCEKLQEKLQDKGVSSVLYHGEMDEEDKVMSYQVWKHNFCYIIIATVAFGMGIDKEDVRFVLHRDLPKRGPTALQLLREARSTSSAGTFVSIWLVYVQLALTLTSSSGRYSCKKRKRHDPEDMASLFSNPVPKAHLQPPPAPSRRPSQRLQRPPNELDDFLSSDLELSFASTMSLNSPPASPQRSNPRLSAGDSLRSPTAMDISPAPAAKVIISGLMASGERRTRPRAFTVARTFGRELGNHDSPSADLDSSSSMKGSGKGLQRSALPAEWIGIFSKPKEVTPPPVFEATDSSDAMDIDDCVLPDSLTQPSTDDPTVTLSAAPTITGKGFSSLFFDMSPERSSSPMRPRKRRSLSPEGSPRQEVMYRQRYSNEGEFLQPAFEESSSPAPPSPSACKLERFASTGGGLFVKSNKPSPLLDVQAGNSILSGNLVGNKHLRRPTISVHGRPSINAHSAYPMLSSKMNKENDLLAQPPRRAFSNTVAPIPGSPSTDNDSEGGCDFSSPAAQALAKRQITRTVRRRDGTDDFRPLTGAGMNFQRDMNTVAQSPLRKAAVIANSESPSAHWFNGLPGFGDNEAHGKILPCEKVPEDGLMRIDARTLDGLLNGEFDNSIASYQIIDCRFDYEYQGGHIKGAMNINTTAEIEEFLLGPTARKPTPSCSGDAMKKTILIFHCEFSAKRAPTFAKHLRSRDRATNNHVYPRIHYPEIYILKGGYSQYYTESAMYSEPRGYVRMDDPQYARDCRQDLDQFRTKTRFGRTRSYAYGEISKGLSNQQNQHLTQQRNAAPSGGSVPSLFAAANTARTRRSGTIGESSAPRLSTLDEDAHISMASSDDSCVLDGVDRSPCPPPTARSNNPGFMSLSMLNARRGHGSSGRVSIQRAQTYAQIR</sequence>
<keyword evidence="6" id="KW-0498">Mitosis</keyword>
<keyword evidence="4" id="KW-0132">Cell division</keyword>
<dbReference type="InterPro" id="IPR036873">
    <property type="entry name" value="Rhodanese-like_dom_sf"/>
</dbReference>
<evidence type="ECO:0000256" key="2">
    <source>
        <dbReference type="ARBA" id="ARBA00011065"/>
    </source>
</evidence>
<dbReference type="AlphaFoldDB" id="A0A4S4LEK4"/>
<dbReference type="SUPFAM" id="SSF52540">
    <property type="entry name" value="P-loop containing nucleoside triphosphate hydrolases"/>
    <property type="match status" value="1"/>
</dbReference>
<comment type="similarity">
    <text evidence="1">Belongs to the helicase family. RecQ subfamily.</text>
</comment>
<dbReference type="InterPro" id="IPR001763">
    <property type="entry name" value="Rhodanese-like_dom"/>
</dbReference>
<evidence type="ECO:0000256" key="13">
    <source>
        <dbReference type="ARBA" id="ARBA00023306"/>
    </source>
</evidence>
<dbReference type="SMART" id="SM00487">
    <property type="entry name" value="DEXDc"/>
    <property type="match status" value="1"/>
</dbReference>
<dbReference type="GO" id="GO:0043138">
    <property type="term" value="F:3'-5' DNA helicase activity"/>
    <property type="evidence" value="ECO:0007669"/>
    <property type="project" value="UniProtKB-EC"/>
</dbReference>
<evidence type="ECO:0000313" key="22">
    <source>
        <dbReference type="EMBL" id="THH10189.1"/>
    </source>
</evidence>
<dbReference type="EMBL" id="SGPK01000042">
    <property type="protein sequence ID" value="THH10189.1"/>
    <property type="molecule type" value="Genomic_DNA"/>
</dbReference>
<dbReference type="PANTHER" id="PTHR13710">
    <property type="entry name" value="DNA HELICASE RECQ FAMILY MEMBER"/>
    <property type="match status" value="1"/>
</dbReference>
<dbReference type="GO" id="GO:0005694">
    <property type="term" value="C:chromosome"/>
    <property type="evidence" value="ECO:0007669"/>
    <property type="project" value="TreeGrafter"/>
</dbReference>
<evidence type="ECO:0000256" key="5">
    <source>
        <dbReference type="ARBA" id="ARBA00022741"/>
    </source>
</evidence>
<feature type="compositionally biased region" description="Polar residues" evidence="18">
    <location>
        <begin position="768"/>
        <end position="782"/>
    </location>
</feature>
<dbReference type="GO" id="GO:0004725">
    <property type="term" value="F:protein tyrosine phosphatase activity"/>
    <property type="evidence" value="ECO:0007669"/>
    <property type="project" value="UniProtKB-EC"/>
</dbReference>
<dbReference type="GO" id="GO:0005524">
    <property type="term" value="F:ATP binding"/>
    <property type="evidence" value="ECO:0007669"/>
    <property type="project" value="UniProtKB-KW"/>
</dbReference>
<name>A0A4S4LEK4_9AGAM</name>
<evidence type="ECO:0000256" key="6">
    <source>
        <dbReference type="ARBA" id="ARBA00022776"/>
    </source>
</evidence>
<feature type="region of interest" description="Disordered" evidence="18">
    <location>
        <begin position="626"/>
        <end position="652"/>
    </location>
</feature>
<dbReference type="GO" id="GO:0009378">
    <property type="term" value="F:four-way junction helicase activity"/>
    <property type="evidence" value="ECO:0007669"/>
    <property type="project" value="TreeGrafter"/>
</dbReference>
<dbReference type="EC" id="3.1.3.48" evidence="3"/>
<reference evidence="22 23" key="1">
    <citation type="submission" date="2019-02" db="EMBL/GenBank/DDBJ databases">
        <title>Genome sequencing of the rare red list fungi Phellinidium pouzarii.</title>
        <authorList>
            <person name="Buettner E."/>
            <person name="Kellner H."/>
        </authorList>
    </citation>
    <scope>NUCLEOTIDE SEQUENCE [LARGE SCALE GENOMIC DNA]</scope>
    <source>
        <strain evidence="22 23">DSM 108285</strain>
    </source>
</reference>
<dbReference type="GO" id="GO:0003677">
    <property type="term" value="F:DNA binding"/>
    <property type="evidence" value="ECO:0007669"/>
    <property type="project" value="UniProtKB-KW"/>
</dbReference>
<feature type="region of interest" description="Disordered" evidence="18">
    <location>
        <begin position="768"/>
        <end position="824"/>
    </location>
</feature>
<dbReference type="InterPro" id="IPR014001">
    <property type="entry name" value="Helicase_ATP-bd"/>
</dbReference>
<dbReference type="PROSITE" id="PS50206">
    <property type="entry name" value="RHODANESE_3"/>
    <property type="match status" value="1"/>
</dbReference>
<dbReference type="Pfam" id="PF00271">
    <property type="entry name" value="Helicase_C"/>
    <property type="match status" value="1"/>
</dbReference>
<feature type="region of interest" description="Disordered" evidence="18">
    <location>
        <begin position="462"/>
        <end position="493"/>
    </location>
</feature>
<keyword evidence="11" id="KW-0238">DNA-binding</keyword>
<feature type="region of interest" description="Disordered" evidence="18">
    <location>
        <begin position="1063"/>
        <end position="1082"/>
    </location>
</feature>
<evidence type="ECO:0000256" key="8">
    <source>
        <dbReference type="ARBA" id="ARBA00022806"/>
    </source>
</evidence>
<dbReference type="Proteomes" id="UP000308199">
    <property type="component" value="Unassembled WGS sequence"/>
</dbReference>
<feature type="region of interest" description="Disordered" evidence="18">
    <location>
        <begin position="527"/>
        <end position="551"/>
    </location>
</feature>
<evidence type="ECO:0000256" key="18">
    <source>
        <dbReference type="SAM" id="MobiDB-lite"/>
    </source>
</evidence>
<dbReference type="PROSITE" id="PS51192">
    <property type="entry name" value="HELICASE_ATP_BIND_1"/>
    <property type="match status" value="1"/>
</dbReference>
<dbReference type="InterPro" id="IPR000751">
    <property type="entry name" value="MPI_Phosphatase"/>
</dbReference>
<dbReference type="SMART" id="SM00450">
    <property type="entry name" value="RHOD"/>
    <property type="match status" value="1"/>
</dbReference>
<feature type="region of interest" description="Disordered" evidence="18">
    <location>
        <begin position="400"/>
        <end position="447"/>
    </location>
</feature>
<protein>
    <recommendedName>
        <fullName evidence="17">M-phase inducer phosphatase</fullName>
        <ecNumber evidence="3">3.1.3.48</ecNumber>
        <ecNumber evidence="15">5.6.2.4</ecNumber>
    </recommendedName>
</protein>
<dbReference type="GO" id="GO:1902751">
    <property type="term" value="P:positive regulation of cell cycle G2/M phase transition"/>
    <property type="evidence" value="ECO:0007669"/>
    <property type="project" value="InterPro"/>
</dbReference>
<keyword evidence="12" id="KW-0413">Isomerase</keyword>
<keyword evidence="5" id="KW-0547">Nucleotide-binding</keyword>
<feature type="compositionally biased region" description="Low complexity" evidence="18">
    <location>
        <begin position="434"/>
        <end position="445"/>
    </location>
</feature>
<dbReference type="GO" id="GO:0000724">
    <property type="term" value="P:double-strand break repair via homologous recombination"/>
    <property type="evidence" value="ECO:0007669"/>
    <property type="project" value="TreeGrafter"/>
</dbReference>
<dbReference type="CDD" id="cd17920">
    <property type="entry name" value="DEXHc_RecQ"/>
    <property type="match status" value="1"/>
</dbReference>
<evidence type="ECO:0000259" key="19">
    <source>
        <dbReference type="PROSITE" id="PS50206"/>
    </source>
</evidence>
<accession>A0A4S4LEK4</accession>
<comment type="catalytic activity">
    <reaction evidence="16">
        <text>O-phospho-L-tyrosyl-[protein] + H2O = L-tyrosyl-[protein] + phosphate</text>
        <dbReference type="Rhea" id="RHEA:10684"/>
        <dbReference type="Rhea" id="RHEA-COMP:10136"/>
        <dbReference type="Rhea" id="RHEA-COMP:20101"/>
        <dbReference type="ChEBI" id="CHEBI:15377"/>
        <dbReference type="ChEBI" id="CHEBI:43474"/>
        <dbReference type="ChEBI" id="CHEBI:46858"/>
        <dbReference type="ChEBI" id="CHEBI:61978"/>
        <dbReference type="EC" id="3.1.3.48"/>
    </reaction>
</comment>
<dbReference type="SUPFAM" id="SSF52821">
    <property type="entry name" value="Rhodanese/Cell cycle control phosphatase"/>
    <property type="match status" value="1"/>
</dbReference>
<evidence type="ECO:0000256" key="17">
    <source>
        <dbReference type="ARBA" id="ARBA00067190"/>
    </source>
</evidence>
<dbReference type="InterPro" id="IPR027417">
    <property type="entry name" value="P-loop_NTPase"/>
</dbReference>
<evidence type="ECO:0000259" key="21">
    <source>
        <dbReference type="PROSITE" id="PS51194"/>
    </source>
</evidence>
<evidence type="ECO:0000256" key="1">
    <source>
        <dbReference type="ARBA" id="ARBA00005446"/>
    </source>
</evidence>
<evidence type="ECO:0000256" key="7">
    <source>
        <dbReference type="ARBA" id="ARBA00022801"/>
    </source>
</evidence>
<evidence type="ECO:0000256" key="14">
    <source>
        <dbReference type="ARBA" id="ARBA00034617"/>
    </source>
</evidence>
<dbReference type="CDD" id="cd01530">
    <property type="entry name" value="Cdc25"/>
    <property type="match status" value="1"/>
</dbReference>
<keyword evidence="10" id="KW-0904">Protein phosphatase</keyword>
<feature type="domain" description="Helicase C-terminal" evidence="21">
    <location>
        <begin position="265"/>
        <end position="429"/>
    </location>
</feature>
<evidence type="ECO:0000256" key="11">
    <source>
        <dbReference type="ARBA" id="ARBA00023125"/>
    </source>
</evidence>
<gene>
    <name evidence="22" type="ORF">EW145_g1483</name>
</gene>
<dbReference type="Pfam" id="PF00270">
    <property type="entry name" value="DEAD"/>
    <property type="match status" value="1"/>
</dbReference>
<dbReference type="GO" id="GO:0051301">
    <property type="term" value="P:cell division"/>
    <property type="evidence" value="ECO:0007669"/>
    <property type="project" value="UniProtKB-KW"/>
</dbReference>
<evidence type="ECO:0000313" key="23">
    <source>
        <dbReference type="Proteomes" id="UP000308199"/>
    </source>
</evidence>
<keyword evidence="7" id="KW-0378">Hydrolase</keyword>
<feature type="region of interest" description="Disordered" evidence="18">
    <location>
        <begin position="1156"/>
        <end position="1177"/>
    </location>
</feature>
<keyword evidence="13" id="KW-0131">Cell cycle</keyword>
<feature type="compositionally biased region" description="Polar residues" evidence="18">
    <location>
        <begin position="1163"/>
        <end position="1177"/>
    </location>
</feature>
<dbReference type="InterPro" id="IPR004589">
    <property type="entry name" value="DNA_helicase_ATP-dep_RecQ"/>
</dbReference>
<feature type="compositionally biased region" description="Low complexity" evidence="18">
    <location>
        <begin position="533"/>
        <end position="547"/>
    </location>
</feature>
<dbReference type="EC" id="5.6.2.4" evidence="15"/>
<dbReference type="InterPro" id="IPR001650">
    <property type="entry name" value="Helicase_C-like"/>
</dbReference>
<evidence type="ECO:0000256" key="9">
    <source>
        <dbReference type="ARBA" id="ARBA00022840"/>
    </source>
</evidence>
<dbReference type="Gene3D" id="3.40.250.10">
    <property type="entry name" value="Rhodanese-like domain"/>
    <property type="match status" value="1"/>
</dbReference>
<dbReference type="PRINTS" id="PR00716">
    <property type="entry name" value="MPIPHPHTASE"/>
</dbReference>
<evidence type="ECO:0000256" key="10">
    <source>
        <dbReference type="ARBA" id="ARBA00022912"/>
    </source>
</evidence>
<dbReference type="Pfam" id="PF00581">
    <property type="entry name" value="Rhodanese"/>
    <property type="match status" value="1"/>
</dbReference>
<evidence type="ECO:0000256" key="15">
    <source>
        <dbReference type="ARBA" id="ARBA00034808"/>
    </source>
</evidence>
<feature type="domain" description="Helicase ATP-binding" evidence="20">
    <location>
        <begin position="65"/>
        <end position="243"/>
    </location>
</feature>
<organism evidence="22 23">
    <name type="scientific">Phellinidium pouzarii</name>
    <dbReference type="NCBI Taxonomy" id="167371"/>
    <lineage>
        <taxon>Eukaryota</taxon>
        <taxon>Fungi</taxon>
        <taxon>Dikarya</taxon>
        <taxon>Basidiomycota</taxon>
        <taxon>Agaricomycotina</taxon>
        <taxon>Agaricomycetes</taxon>
        <taxon>Hymenochaetales</taxon>
        <taxon>Hymenochaetaceae</taxon>
        <taxon>Phellinidium</taxon>
    </lineage>
</organism>
<dbReference type="Gene3D" id="3.40.50.300">
    <property type="entry name" value="P-loop containing nucleotide triphosphate hydrolases"/>
    <property type="match status" value="2"/>
</dbReference>
<feature type="compositionally biased region" description="Polar residues" evidence="18">
    <location>
        <begin position="1063"/>
        <end position="1074"/>
    </location>
</feature>
<dbReference type="FunFam" id="3.40.250.10:FF:000021">
    <property type="entry name" value="M-phase inducer phosphatase cdc-25.2"/>
    <property type="match status" value="1"/>
</dbReference>
<comment type="caution">
    <text evidence="22">The sequence shown here is derived from an EMBL/GenBank/DDBJ whole genome shotgun (WGS) entry which is preliminary data.</text>
</comment>
<evidence type="ECO:0000256" key="3">
    <source>
        <dbReference type="ARBA" id="ARBA00013064"/>
    </source>
</evidence>
<evidence type="ECO:0000256" key="12">
    <source>
        <dbReference type="ARBA" id="ARBA00023235"/>
    </source>
</evidence>
<dbReference type="GO" id="GO:0005737">
    <property type="term" value="C:cytoplasm"/>
    <property type="evidence" value="ECO:0007669"/>
    <property type="project" value="TreeGrafter"/>
</dbReference>
<feature type="domain" description="Rhodanese" evidence="19">
    <location>
        <begin position="901"/>
        <end position="1012"/>
    </location>
</feature>
<evidence type="ECO:0000256" key="4">
    <source>
        <dbReference type="ARBA" id="ARBA00022618"/>
    </source>
</evidence>
<keyword evidence="23" id="KW-1185">Reference proteome</keyword>
<dbReference type="PANTHER" id="PTHR13710:SF105">
    <property type="entry name" value="ATP-DEPENDENT DNA HELICASE Q1"/>
    <property type="match status" value="1"/>
</dbReference>
<proteinExistence type="inferred from homology"/>
<dbReference type="PROSITE" id="PS51194">
    <property type="entry name" value="HELICASE_CTER"/>
    <property type="match status" value="1"/>
</dbReference>
<keyword evidence="8" id="KW-0347">Helicase</keyword>
<dbReference type="NCBIfam" id="TIGR00614">
    <property type="entry name" value="recQ_fam"/>
    <property type="match status" value="1"/>
</dbReference>
<dbReference type="OrthoDB" id="26523at2759"/>
<dbReference type="SMART" id="SM00490">
    <property type="entry name" value="HELICc"/>
    <property type="match status" value="1"/>
</dbReference>
<keyword evidence="9" id="KW-0067">ATP-binding</keyword>